<dbReference type="Pfam" id="PF01814">
    <property type="entry name" value="Hemerythrin"/>
    <property type="match status" value="1"/>
</dbReference>
<dbReference type="RefSeq" id="WP_124948119.1">
    <property type="nucleotide sequence ID" value="NZ_BHVT01000076.1"/>
</dbReference>
<sequence>MAIELTSAAPSFDDPLGLLSACHSRISAQCATLIHLSDHLKKHGSDSQAKQASTKILNYFNTAGSHHHQDEEFDLFPVLTSIATSDGDSTIIEAIQTILEEHTQLESLWHPLASRLTLIANSYKTNLENLPVESFVNLQRSHIIKEDDLIFTFARQKLSPAQIVLLGMRMANRRNISITKK</sequence>
<reference evidence="2 3" key="1">
    <citation type="submission" date="2019-03" db="EMBL/GenBank/DDBJ databases">
        <title>Genomic Encyclopedia of Type Strains, Phase IV (KMG-IV): sequencing the most valuable type-strain genomes for metagenomic binning, comparative biology and taxonomic classification.</title>
        <authorList>
            <person name="Goeker M."/>
        </authorList>
    </citation>
    <scope>NUCLEOTIDE SEQUENCE [LARGE SCALE GENOMIC DNA]</scope>
    <source>
        <strain evidence="2 3">DSM 100309</strain>
    </source>
</reference>
<evidence type="ECO:0000259" key="1">
    <source>
        <dbReference type="Pfam" id="PF01814"/>
    </source>
</evidence>
<organism evidence="2 3">
    <name type="scientific">Sulfurirhabdus autotrophica</name>
    <dbReference type="NCBI Taxonomy" id="1706046"/>
    <lineage>
        <taxon>Bacteria</taxon>
        <taxon>Pseudomonadati</taxon>
        <taxon>Pseudomonadota</taxon>
        <taxon>Betaproteobacteria</taxon>
        <taxon>Nitrosomonadales</taxon>
        <taxon>Sulfuricellaceae</taxon>
        <taxon>Sulfurirhabdus</taxon>
    </lineage>
</organism>
<dbReference type="AlphaFoldDB" id="A0A4R3Y4K1"/>
<feature type="domain" description="Hemerythrin-like" evidence="1">
    <location>
        <begin position="16"/>
        <end position="153"/>
    </location>
</feature>
<dbReference type="Proteomes" id="UP000295367">
    <property type="component" value="Unassembled WGS sequence"/>
</dbReference>
<protein>
    <submittedName>
        <fullName evidence="2">Hemerythrin HHE cation binding domain-containing protein</fullName>
    </submittedName>
</protein>
<evidence type="ECO:0000313" key="3">
    <source>
        <dbReference type="Proteomes" id="UP000295367"/>
    </source>
</evidence>
<name>A0A4R3Y4K1_9PROT</name>
<dbReference type="EMBL" id="SMCO01000006">
    <property type="protein sequence ID" value="TCV86696.1"/>
    <property type="molecule type" value="Genomic_DNA"/>
</dbReference>
<dbReference type="InterPro" id="IPR012312">
    <property type="entry name" value="Hemerythrin-like"/>
</dbReference>
<proteinExistence type="predicted"/>
<dbReference type="Gene3D" id="1.20.120.520">
    <property type="entry name" value="nmb1532 protein domain like"/>
    <property type="match status" value="1"/>
</dbReference>
<evidence type="ECO:0000313" key="2">
    <source>
        <dbReference type="EMBL" id="TCV86696.1"/>
    </source>
</evidence>
<comment type="caution">
    <text evidence="2">The sequence shown here is derived from an EMBL/GenBank/DDBJ whole genome shotgun (WGS) entry which is preliminary data.</text>
</comment>
<keyword evidence="3" id="KW-1185">Reference proteome</keyword>
<gene>
    <name evidence="2" type="ORF">EDC63_10657</name>
</gene>
<accession>A0A4R3Y4K1</accession>
<dbReference type="OrthoDB" id="9780392at2"/>